<organism evidence="5 6">
    <name type="scientific">Siphonobacter curvatus</name>
    <dbReference type="NCBI Taxonomy" id="2094562"/>
    <lineage>
        <taxon>Bacteria</taxon>
        <taxon>Pseudomonadati</taxon>
        <taxon>Bacteroidota</taxon>
        <taxon>Cytophagia</taxon>
        <taxon>Cytophagales</taxon>
        <taxon>Cytophagaceae</taxon>
        <taxon>Siphonobacter</taxon>
    </lineage>
</organism>
<evidence type="ECO:0000313" key="5">
    <source>
        <dbReference type="EMBL" id="PQA54356.1"/>
    </source>
</evidence>
<dbReference type="SMART" id="SM00342">
    <property type="entry name" value="HTH_ARAC"/>
    <property type="match status" value="1"/>
</dbReference>
<dbReference type="PANTHER" id="PTHR46796:SF13">
    <property type="entry name" value="HTH-TYPE TRANSCRIPTIONAL ACTIVATOR RHAS"/>
    <property type="match status" value="1"/>
</dbReference>
<evidence type="ECO:0000256" key="2">
    <source>
        <dbReference type="ARBA" id="ARBA00023125"/>
    </source>
</evidence>
<dbReference type="InterPro" id="IPR009057">
    <property type="entry name" value="Homeodomain-like_sf"/>
</dbReference>
<gene>
    <name evidence="5" type="ORF">C5O19_21630</name>
</gene>
<dbReference type="InterPro" id="IPR046532">
    <property type="entry name" value="DUF6597"/>
</dbReference>
<dbReference type="GO" id="GO:0003700">
    <property type="term" value="F:DNA-binding transcription factor activity"/>
    <property type="evidence" value="ECO:0007669"/>
    <property type="project" value="InterPro"/>
</dbReference>
<dbReference type="InterPro" id="IPR050204">
    <property type="entry name" value="AraC_XylS_family_regulators"/>
</dbReference>
<dbReference type="SUPFAM" id="SSF46689">
    <property type="entry name" value="Homeodomain-like"/>
    <property type="match status" value="1"/>
</dbReference>
<evidence type="ECO:0000259" key="4">
    <source>
        <dbReference type="PROSITE" id="PS01124"/>
    </source>
</evidence>
<dbReference type="AlphaFoldDB" id="A0A2S7IFS3"/>
<sequence length="266" mass="30501">MQLLPAPALLPFIRHYLFIRHSFESVQKLRLFSDGSTGLVFSFNSLLQDDRGDRLPASFVYGQIREYKTVYASGITNLIIVVFQPYGMSSLLGIPASELSNQIVELDLILGTASRDLYQQLSDSTDVQSSKQQLDHFFKVLLKQATDRPQPLITAATQWIIQRNGCFTARELMQFTGYEQRQLERKFKEIIGVSPQKMGSIVRLHYFLKEVQQPQYKHGMTPAVYEAGYYDQAHLIREFRKLTGLTPSLYLKQQNRLAVNFLPSPD</sequence>
<dbReference type="PANTHER" id="PTHR46796">
    <property type="entry name" value="HTH-TYPE TRANSCRIPTIONAL ACTIVATOR RHAS-RELATED"/>
    <property type="match status" value="1"/>
</dbReference>
<evidence type="ECO:0000256" key="3">
    <source>
        <dbReference type="ARBA" id="ARBA00023163"/>
    </source>
</evidence>
<evidence type="ECO:0000313" key="6">
    <source>
        <dbReference type="Proteomes" id="UP000239590"/>
    </source>
</evidence>
<proteinExistence type="predicted"/>
<dbReference type="EMBL" id="PTRA01000006">
    <property type="protein sequence ID" value="PQA54356.1"/>
    <property type="molecule type" value="Genomic_DNA"/>
</dbReference>
<keyword evidence="1" id="KW-0805">Transcription regulation</keyword>
<dbReference type="OrthoDB" id="635259at2"/>
<dbReference type="Pfam" id="PF12833">
    <property type="entry name" value="HTH_18"/>
    <property type="match status" value="1"/>
</dbReference>
<protein>
    <submittedName>
        <fullName evidence="5">AraC family transcriptional regulator</fullName>
    </submittedName>
</protein>
<reference evidence="6" key="1">
    <citation type="submission" date="2018-02" db="EMBL/GenBank/DDBJ databases">
        <title>Genome sequencing of Solimonas sp. HR-BB.</title>
        <authorList>
            <person name="Lee Y."/>
            <person name="Jeon C.O."/>
        </authorList>
    </citation>
    <scope>NUCLEOTIDE SEQUENCE [LARGE SCALE GENOMIC DNA]</scope>
    <source>
        <strain evidence="6">HR-U</strain>
    </source>
</reference>
<dbReference type="Pfam" id="PF20240">
    <property type="entry name" value="DUF6597"/>
    <property type="match status" value="1"/>
</dbReference>
<evidence type="ECO:0000256" key="1">
    <source>
        <dbReference type="ARBA" id="ARBA00023015"/>
    </source>
</evidence>
<accession>A0A2S7IFS3</accession>
<dbReference type="InterPro" id="IPR018060">
    <property type="entry name" value="HTH_AraC"/>
</dbReference>
<comment type="caution">
    <text evidence="5">The sequence shown here is derived from an EMBL/GenBank/DDBJ whole genome shotgun (WGS) entry which is preliminary data.</text>
</comment>
<dbReference type="RefSeq" id="WP_104715481.1">
    <property type="nucleotide sequence ID" value="NZ_PTRA01000006.1"/>
</dbReference>
<dbReference type="Proteomes" id="UP000239590">
    <property type="component" value="Unassembled WGS sequence"/>
</dbReference>
<dbReference type="PROSITE" id="PS01124">
    <property type="entry name" value="HTH_ARAC_FAMILY_2"/>
    <property type="match status" value="1"/>
</dbReference>
<keyword evidence="6" id="KW-1185">Reference proteome</keyword>
<keyword evidence="3" id="KW-0804">Transcription</keyword>
<dbReference type="Gene3D" id="1.10.10.60">
    <property type="entry name" value="Homeodomain-like"/>
    <property type="match status" value="1"/>
</dbReference>
<feature type="domain" description="HTH araC/xylS-type" evidence="4">
    <location>
        <begin position="161"/>
        <end position="253"/>
    </location>
</feature>
<dbReference type="GO" id="GO:0043565">
    <property type="term" value="F:sequence-specific DNA binding"/>
    <property type="evidence" value="ECO:0007669"/>
    <property type="project" value="InterPro"/>
</dbReference>
<name>A0A2S7IFS3_9BACT</name>
<keyword evidence="2" id="KW-0238">DNA-binding</keyword>